<proteinExistence type="predicted"/>
<comment type="caution">
    <text evidence="1">The sequence shown here is derived from an EMBL/GenBank/DDBJ whole genome shotgun (WGS) entry which is preliminary data.</text>
</comment>
<dbReference type="AlphaFoldDB" id="A0AAV5AIE4"/>
<protein>
    <submittedName>
        <fullName evidence="1">Uncharacterized protein</fullName>
    </submittedName>
</protein>
<name>A0AAV5AIE4_9AGAM</name>
<accession>A0AAV5AIE4</accession>
<evidence type="ECO:0000313" key="2">
    <source>
        <dbReference type="Proteomes" id="UP001050691"/>
    </source>
</evidence>
<dbReference type="EMBL" id="BPWL01000009">
    <property type="protein sequence ID" value="GJJ14416.1"/>
    <property type="molecule type" value="Genomic_DNA"/>
</dbReference>
<sequence>MSSLSRSYQNYEWDLLPTAIDVPQSLLDARRYKKSCSAPLNKFEIQTEHQLEYVPLETTRMVHECMEIDRWRLEFLIYILPGSNQMYITRADALSVIDDFNSGNTFVRVQDNQAPNYQFDTASLMQNAVDIGRNNPISPTVVTAPNLSDDSDRDSIKLHGIVDLQKASRDSFSKLIGQNQSAYHCKLSGCIFPYKTFSSPEAVIEHIRAEDIPQRKTHMVWCRW</sequence>
<organism evidence="1 2">
    <name type="scientific">Clathrus columnatus</name>
    <dbReference type="NCBI Taxonomy" id="1419009"/>
    <lineage>
        <taxon>Eukaryota</taxon>
        <taxon>Fungi</taxon>
        <taxon>Dikarya</taxon>
        <taxon>Basidiomycota</taxon>
        <taxon>Agaricomycotina</taxon>
        <taxon>Agaricomycetes</taxon>
        <taxon>Phallomycetidae</taxon>
        <taxon>Phallales</taxon>
        <taxon>Clathraceae</taxon>
        <taxon>Clathrus</taxon>
    </lineage>
</organism>
<gene>
    <name evidence="1" type="ORF">Clacol_008680</name>
</gene>
<keyword evidence="2" id="KW-1185">Reference proteome</keyword>
<evidence type="ECO:0000313" key="1">
    <source>
        <dbReference type="EMBL" id="GJJ14416.1"/>
    </source>
</evidence>
<reference evidence="1" key="1">
    <citation type="submission" date="2021-10" db="EMBL/GenBank/DDBJ databases">
        <title>De novo Genome Assembly of Clathrus columnatus (Basidiomycota, Fungi) Using Illumina and Nanopore Sequence Data.</title>
        <authorList>
            <person name="Ogiso-Tanaka E."/>
            <person name="Itagaki H."/>
            <person name="Hosoya T."/>
            <person name="Hosaka K."/>
        </authorList>
    </citation>
    <scope>NUCLEOTIDE SEQUENCE</scope>
    <source>
        <strain evidence="1">MO-923</strain>
    </source>
</reference>
<dbReference type="Proteomes" id="UP001050691">
    <property type="component" value="Unassembled WGS sequence"/>
</dbReference>